<dbReference type="GO" id="GO:0016740">
    <property type="term" value="F:transferase activity"/>
    <property type="evidence" value="ECO:0007669"/>
    <property type="project" value="UniProtKB-KW"/>
</dbReference>
<keyword evidence="3" id="KW-0436">Ligase</keyword>
<dbReference type="AlphaFoldDB" id="A0A075HLQ6"/>
<proteinExistence type="predicted"/>
<reference evidence="3" key="1">
    <citation type="journal article" date="2014" name="Genome Biol. Evol.">
        <title>Pangenome evidence for extensive interdomain horizontal transfer affecting lineage core and shell genes in uncultured planktonic thaumarchaeota and euryarchaeota.</title>
        <authorList>
            <person name="Deschamps P."/>
            <person name="Zivanovic Y."/>
            <person name="Moreira D."/>
            <person name="Rodriguez-Valera F."/>
            <person name="Lopez-Garcia P."/>
        </authorList>
    </citation>
    <scope>NUCLEOTIDE SEQUENCE</scope>
</reference>
<dbReference type="InterPro" id="IPR029045">
    <property type="entry name" value="ClpP/crotonase-like_dom_sf"/>
</dbReference>
<dbReference type="Pfam" id="PF01039">
    <property type="entry name" value="Carboxyl_trans"/>
    <property type="match status" value="1"/>
</dbReference>
<gene>
    <name evidence="3" type="primary">PCCB</name>
    <name evidence="3" type="synonym">pccB</name>
</gene>
<sequence length="525" mass="56917">MNRLALGRAMPDSTRSDELDAMRQATLSPGDQASLRELRASGRQTARERIDALLDPDSFVEVDAFVQHRAREHNMHLHRPLGDGVVAGHGMLDGRRVVCFAQDYSVFAGTMGEMHAKKIAKVAEFAEKAQLPMIGIWDGDGQRVEEGVTSLGATGQLLDILVACSGRIPVISIILGTVSGVSALAAGLSDFVILGAEHGQMFMRSPYMIPEIVKGEMDEASLGGAEQHASRSGVACLMARDESDAIDIAAEILSYLPDHTLAEPVRVSSGDKWDRKCKGLSKTVPSDSNVPYDMREVIGEVVDEGRFLELFPSYAENIVIGFARLDGQSVGVVGNQPKVLAGCLDIDASVKAARFIRTCDVFNVPVVTFVDVPGFLPGTVQEWGGIIRHGAKLLFAYAEATVPKLAVVTRKAYGGAYLAMSCKHLGSDYNVAWPGGELAVMGADGAVNIIHRKELSEAEDRESVHNELMEEYQSKFGDPYAAARSGWLDDVIEPVETRKKLIQALRPLMSKREWVPPKKHGNIPL</sequence>
<evidence type="ECO:0000259" key="1">
    <source>
        <dbReference type="PROSITE" id="PS50980"/>
    </source>
</evidence>
<keyword evidence="3" id="KW-0808">Transferase</keyword>
<dbReference type="InterPro" id="IPR011763">
    <property type="entry name" value="COA_CT_C"/>
</dbReference>
<dbReference type="InterPro" id="IPR011762">
    <property type="entry name" value="COA_CT_N"/>
</dbReference>
<dbReference type="FunFam" id="3.90.226.10:FF:000017">
    <property type="entry name" value="Propionyl-CoA carboxylase subunit beta 5"/>
    <property type="match status" value="1"/>
</dbReference>
<dbReference type="SUPFAM" id="SSF52096">
    <property type="entry name" value="ClpP/crotonase"/>
    <property type="match status" value="2"/>
</dbReference>
<feature type="domain" description="CoA carboxyltransferase C-terminal" evidence="2">
    <location>
        <begin position="272"/>
        <end position="507"/>
    </location>
</feature>
<evidence type="ECO:0000313" key="3">
    <source>
        <dbReference type="EMBL" id="AIF17321.1"/>
    </source>
</evidence>
<dbReference type="PANTHER" id="PTHR43842">
    <property type="entry name" value="PROPIONYL-COA CARBOXYLASE BETA CHAIN"/>
    <property type="match status" value="1"/>
</dbReference>
<organism evidence="3">
    <name type="scientific">uncultured marine group II/III euryarchaeote KM3_77_B08</name>
    <dbReference type="NCBI Taxonomy" id="1456508"/>
    <lineage>
        <taxon>Archaea</taxon>
        <taxon>Methanobacteriati</taxon>
        <taxon>Methanobacteriota</taxon>
        <taxon>environmental samples</taxon>
    </lineage>
</organism>
<dbReference type="PANTHER" id="PTHR43842:SF2">
    <property type="entry name" value="PROPIONYL-COA CARBOXYLASE BETA CHAIN, MITOCHONDRIAL"/>
    <property type="match status" value="1"/>
</dbReference>
<dbReference type="Gene3D" id="3.90.226.10">
    <property type="entry name" value="2-enoyl-CoA Hydratase, Chain A, domain 1"/>
    <property type="match status" value="2"/>
</dbReference>
<dbReference type="GO" id="GO:0009317">
    <property type="term" value="C:acetyl-CoA carboxylase complex"/>
    <property type="evidence" value="ECO:0007669"/>
    <property type="project" value="TreeGrafter"/>
</dbReference>
<dbReference type="EMBL" id="KF901078">
    <property type="protein sequence ID" value="AIF17321.1"/>
    <property type="molecule type" value="Genomic_DNA"/>
</dbReference>
<accession>A0A075HLQ6</accession>
<dbReference type="GO" id="GO:0004658">
    <property type="term" value="F:propionyl-CoA carboxylase activity"/>
    <property type="evidence" value="ECO:0007669"/>
    <property type="project" value="UniProtKB-EC"/>
</dbReference>
<dbReference type="PROSITE" id="PS50989">
    <property type="entry name" value="COA_CT_CTER"/>
    <property type="match status" value="1"/>
</dbReference>
<dbReference type="InterPro" id="IPR051047">
    <property type="entry name" value="AccD/PCCB"/>
</dbReference>
<dbReference type="InterPro" id="IPR034733">
    <property type="entry name" value="AcCoA_carboxyl_beta"/>
</dbReference>
<evidence type="ECO:0000259" key="2">
    <source>
        <dbReference type="PROSITE" id="PS50989"/>
    </source>
</evidence>
<dbReference type="PROSITE" id="PS50980">
    <property type="entry name" value="COA_CT_NTER"/>
    <property type="match status" value="1"/>
</dbReference>
<name>A0A075HLQ6_9EURY</name>
<dbReference type="EC" id="6.4.1.3" evidence="3"/>
<feature type="domain" description="CoA carboxyltransferase N-terminal" evidence="1">
    <location>
        <begin position="12"/>
        <end position="268"/>
    </location>
</feature>
<protein>
    <submittedName>
        <fullName evidence="3">Carboxyl transferase (PCCB, pccB)</fullName>
        <ecNumber evidence="3">6.4.1.3</ecNumber>
    </submittedName>
</protein>